<keyword evidence="4" id="KW-1185">Reference proteome</keyword>
<dbReference type="InterPro" id="IPR058987">
    <property type="entry name" value="MPN635_N"/>
</dbReference>
<dbReference type="RefSeq" id="WP_285458580.1">
    <property type="nucleotide sequence ID" value="NZ_CP127173.1"/>
</dbReference>
<evidence type="ECO:0000313" key="3">
    <source>
        <dbReference type="EMBL" id="WIV60978.1"/>
    </source>
</evidence>
<dbReference type="Pfam" id="PF25856">
    <property type="entry name" value="MPN635_N"/>
    <property type="match status" value="1"/>
</dbReference>
<feature type="compositionally biased region" description="Basic and acidic residues" evidence="1">
    <location>
        <begin position="387"/>
        <end position="396"/>
    </location>
</feature>
<organism evidence="3 4">
    <name type="scientific">Amycolatopsis nalaikhensis</name>
    <dbReference type="NCBI Taxonomy" id="715472"/>
    <lineage>
        <taxon>Bacteria</taxon>
        <taxon>Bacillati</taxon>
        <taxon>Actinomycetota</taxon>
        <taxon>Actinomycetes</taxon>
        <taxon>Pseudonocardiales</taxon>
        <taxon>Pseudonocardiaceae</taxon>
        <taxon>Amycolatopsis</taxon>
    </lineage>
</organism>
<dbReference type="SUPFAM" id="SSF55874">
    <property type="entry name" value="ATPase domain of HSP90 chaperone/DNA topoisomerase II/histidine kinase"/>
    <property type="match status" value="1"/>
</dbReference>
<gene>
    <name evidence="3" type="ORF">QP939_21435</name>
</gene>
<feature type="region of interest" description="Disordered" evidence="1">
    <location>
        <begin position="299"/>
        <end position="396"/>
    </location>
</feature>
<evidence type="ECO:0000256" key="1">
    <source>
        <dbReference type="SAM" id="MobiDB-lite"/>
    </source>
</evidence>
<proteinExistence type="predicted"/>
<dbReference type="InterPro" id="IPR036890">
    <property type="entry name" value="HATPase_C_sf"/>
</dbReference>
<name>A0ABY8XZE2_9PSEU</name>
<protein>
    <recommendedName>
        <fullName evidence="2">MPN635 N-terminal domain-containing protein</fullName>
    </recommendedName>
</protein>
<sequence>MTVDGGEQYFDLNIERVLEHWPVAFAIREVIANALDEHALTGTAEPVIAEDAAGAWHVADFGRGLRYTHLTQNENDEKRRSGAVIGQFGMGLKDALAVFDRHDVRVEIRSAHGDITTRQRAKETFSDVRTLHAVIRPPADPHRAGTDVVLHGVTADDVAAAQNFFLHYSGDHLLETTSVGQVLKRVSPAAPGRIYVKGLLVAEEPNFLFSYNITDINAPLRRALNRERSNVGRSAYTDRVKAILKQCRVSGVVSPLAEDLAEFATGQLHDELSWREIAVHACTVLASQEKVVFVTPAELPGRHSPAPLRRGRRVPAGHRSAGRVGEARPAGRPDRPPVAQPEPLRRGLERQLRLHPREHRGPDAAGAFRLRTDRRGPAPRGNRPAPRRRDLGDHAP</sequence>
<dbReference type="EMBL" id="CP127173">
    <property type="protein sequence ID" value="WIV60978.1"/>
    <property type="molecule type" value="Genomic_DNA"/>
</dbReference>
<feature type="compositionally biased region" description="Basic and acidic residues" evidence="1">
    <location>
        <begin position="325"/>
        <end position="335"/>
    </location>
</feature>
<reference evidence="3 4" key="1">
    <citation type="submission" date="2023-06" db="EMBL/GenBank/DDBJ databases">
        <authorList>
            <person name="Oyuntsetseg B."/>
            <person name="Kim S.B."/>
        </authorList>
    </citation>
    <scope>NUCLEOTIDE SEQUENCE [LARGE SCALE GENOMIC DNA]</scope>
    <source>
        <strain evidence="3 4">2-2</strain>
    </source>
</reference>
<feature type="domain" description="MPN635 N-terminal" evidence="2">
    <location>
        <begin position="156"/>
        <end position="248"/>
    </location>
</feature>
<accession>A0ABY8XZE2</accession>
<dbReference type="Proteomes" id="UP001227101">
    <property type="component" value="Chromosome"/>
</dbReference>
<feature type="compositionally biased region" description="Basic and acidic residues" evidence="1">
    <location>
        <begin position="343"/>
        <end position="352"/>
    </location>
</feature>
<evidence type="ECO:0000313" key="4">
    <source>
        <dbReference type="Proteomes" id="UP001227101"/>
    </source>
</evidence>
<evidence type="ECO:0000259" key="2">
    <source>
        <dbReference type="Pfam" id="PF25856"/>
    </source>
</evidence>